<keyword evidence="1" id="KW-0092">Biotin</keyword>
<keyword evidence="4" id="KW-1185">Reference proteome</keyword>
<evidence type="ECO:0000256" key="1">
    <source>
        <dbReference type="ARBA" id="ARBA00023267"/>
    </source>
</evidence>
<dbReference type="RefSeq" id="WP_194451030.1">
    <property type="nucleotide sequence ID" value="NZ_CP063849.1"/>
</dbReference>
<dbReference type="InterPro" id="IPR050709">
    <property type="entry name" value="Biotin_Carboxyl_Carrier/Decarb"/>
</dbReference>
<dbReference type="Gene3D" id="2.40.50.100">
    <property type="match status" value="1"/>
</dbReference>
<dbReference type="AlphaFoldDB" id="A0A7S7NTD4"/>
<reference evidence="3 4" key="1">
    <citation type="submission" date="2020-10" db="EMBL/GenBank/DDBJ databases">
        <title>Complete genome sequence of Paludibaculum fermentans P105T, a facultatively anaerobic acidobacterium capable of dissimilatory Fe(III) reduction.</title>
        <authorList>
            <person name="Dedysh S.N."/>
            <person name="Beletsky A.V."/>
            <person name="Kulichevskaya I.S."/>
            <person name="Mardanov A.V."/>
            <person name="Ravin N.V."/>
        </authorList>
    </citation>
    <scope>NUCLEOTIDE SEQUENCE [LARGE SCALE GENOMIC DNA]</scope>
    <source>
        <strain evidence="3 4">P105</strain>
    </source>
</reference>
<dbReference type="PROSITE" id="PS00188">
    <property type="entry name" value="BIOTIN"/>
    <property type="match status" value="1"/>
</dbReference>
<organism evidence="3 4">
    <name type="scientific">Paludibaculum fermentans</name>
    <dbReference type="NCBI Taxonomy" id="1473598"/>
    <lineage>
        <taxon>Bacteria</taxon>
        <taxon>Pseudomonadati</taxon>
        <taxon>Acidobacteriota</taxon>
        <taxon>Terriglobia</taxon>
        <taxon>Bryobacterales</taxon>
        <taxon>Bryobacteraceae</taxon>
        <taxon>Paludibaculum</taxon>
    </lineage>
</organism>
<dbReference type="PANTHER" id="PTHR45266">
    <property type="entry name" value="OXALOACETATE DECARBOXYLASE ALPHA CHAIN"/>
    <property type="match status" value="1"/>
</dbReference>
<dbReference type="KEGG" id="pfer:IRI77_05265"/>
<dbReference type="InterPro" id="IPR011053">
    <property type="entry name" value="Single_hybrid_motif"/>
</dbReference>
<protein>
    <submittedName>
        <fullName evidence="3">Acetyl-CoA carboxylase biotin carboxyl carrier protein subunit</fullName>
    </submittedName>
</protein>
<feature type="domain" description="Lipoyl-binding" evidence="2">
    <location>
        <begin position="49"/>
        <end position="128"/>
    </location>
</feature>
<dbReference type="InterPro" id="IPR000089">
    <property type="entry name" value="Biotin_lipoyl"/>
</dbReference>
<dbReference type="SUPFAM" id="SSF51230">
    <property type="entry name" value="Single hybrid motif"/>
    <property type="match status" value="1"/>
</dbReference>
<dbReference type="InterPro" id="IPR001882">
    <property type="entry name" value="Biotin_BS"/>
</dbReference>
<dbReference type="EMBL" id="CP063849">
    <property type="protein sequence ID" value="QOY89368.1"/>
    <property type="molecule type" value="Genomic_DNA"/>
</dbReference>
<dbReference type="PANTHER" id="PTHR45266:SF3">
    <property type="entry name" value="OXALOACETATE DECARBOXYLASE ALPHA CHAIN"/>
    <property type="match status" value="1"/>
</dbReference>
<dbReference type="Proteomes" id="UP000593892">
    <property type="component" value="Chromosome"/>
</dbReference>
<evidence type="ECO:0000313" key="4">
    <source>
        <dbReference type="Proteomes" id="UP000593892"/>
    </source>
</evidence>
<dbReference type="FunFam" id="2.40.50.100:FF:000003">
    <property type="entry name" value="Acetyl-CoA carboxylase biotin carboxyl carrier protein"/>
    <property type="match status" value="1"/>
</dbReference>
<evidence type="ECO:0000259" key="2">
    <source>
        <dbReference type="PROSITE" id="PS50968"/>
    </source>
</evidence>
<dbReference type="PROSITE" id="PS50968">
    <property type="entry name" value="BIOTINYL_LIPOYL"/>
    <property type="match status" value="1"/>
</dbReference>
<accession>A0A7S7NTD4</accession>
<sequence>MKLKITIDQKVYEVEVEASAPEQPQLPPVGYLMQPAAVRVPAAPQAPAAAHGGAPVNEDKVCRSPISGIVVKISAQEGQSIQTGDTILVLEAMKMETNITAPVAGKISKINVNPGDGVQAGVVLVEFE</sequence>
<proteinExistence type="predicted"/>
<gene>
    <name evidence="3" type="ORF">IRI77_05265</name>
</gene>
<name>A0A7S7NTD4_PALFE</name>
<dbReference type="CDD" id="cd06850">
    <property type="entry name" value="biotinyl_domain"/>
    <property type="match status" value="1"/>
</dbReference>
<evidence type="ECO:0000313" key="3">
    <source>
        <dbReference type="EMBL" id="QOY89368.1"/>
    </source>
</evidence>
<dbReference type="Pfam" id="PF00364">
    <property type="entry name" value="Biotin_lipoyl"/>
    <property type="match status" value="1"/>
</dbReference>